<dbReference type="EMBL" id="QNTQ01000001">
    <property type="protein sequence ID" value="RBI87676.1"/>
    <property type="molecule type" value="Genomic_DNA"/>
</dbReference>
<accession>A0A365UDQ7</accession>
<reference evidence="6 7" key="1">
    <citation type="submission" date="2018-07" db="EMBL/GenBank/DDBJ databases">
        <title>Rhodosalinus sp. strain E84T genomic sequence and assembly.</title>
        <authorList>
            <person name="Liu Z.-W."/>
            <person name="Lu D.-C."/>
        </authorList>
    </citation>
    <scope>NUCLEOTIDE SEQUENCE [LARGE SCALE GENOMIC DNA]</scope>
    <source>
        <strain evidence="6 7">E84</strain>
    </source>
</reference>
<dbReference type="GO" id="GO:0008234">
    <property type="term" value="F:cysteine-type peptidase activity"/>
    <property type="evidence" value="ECO:0007669"/>
    <property type="project" value="UniProtKB-KW"/>
</dbReference>
<dbReference type="InterPro" id="IPR038765">
    <property type="entry name" value="Papain-like_cys_pep_sf"/>
</dbReference>
<dbReference type="InterPro" id="IPR000064">
    <property type="entry name" value="NLP_P60_dom"/>
</dbReference>
<dbReference type="Gene3D" id="3.90.1720.10">
    <property type="entry name" value="endopeptidase domain like (from Nostoc punctiforme)"/>
    <property type="match status" value="1"/>
</dbReference>
<evidence type="ECO:0000256" key="3">
    <source>
        <dbReference type="ARBA" id="ARBA00022801"/>
    </source>
</evidence>
<dbReference type="OrthoDB" id="6058745at2"/>
<name>A0A365UDQ7_9RHOB</name>
<dbReference type="AlphaFoldDB" id="A0A365UDQ7"/>
<keyword evidence="7" id="KW-1185">Reference proteome</keyword>
<comment type="caution">
    <text evidence="6">The sequence shown here is derived from an EMBL/GenBank/DDBJ whole genome shotgun (WGS) entry which is preliminary data.</text>
</comment>
<dbReference type="InterPro" id="IPR011929">
    <property type="entry name" value="Phage_pept_NlpC/P60"/>
</dbReference>
<comment type="similarity">
    <text evidence="1">Belongs to the peptidase C40 family.</text>
</comment>
<evidence type="ECO:0000256" key="1">
    <source>
        <dbReference type="ARBA" id="ARBA00007074"/>
    </source>
</evidence>
<keyword evidence="2" id="KW-0645">Protease</keyword>
<evidence type="ECO:0000256" key="4">
    <source>
        <dbReference type="ARBA" id="ARBA00022807"/>
    </source>
</evidence>
<proteinExistence type="inferred from homology"/>
<dbReference type="GO" id="GO:0006508">
    <property type="term" value="P:proteolysis"/>
    <property type="evidence" value="ECO:0007669"/>
    <property type="project" value="UniProtKB-KW"/>
</dbReference>
<dbReference type="Pfam" id="PF00877">
    <property type="entry name" value="NLPC_P60"/>
    <property type="match status" value="1"/>
</dbReference>
<evidence type="ECO:0000256" key="2">
    <source>
        <dbReference type="ARBA" id="ARBA00022670"/>
    </source>
</evidence>
<evidence type="ECO:0000259" key="5">
    <source>
        <dbReference type="PROSITE" id="PS51935"/>
    </source>
</evidence>
<protein>
    <submittedName>
        <fullName evidence="6">Peptidase</fullName>
    </submittedName>
</protein>
<keyword evidence="4" id="KW-0788">Thiol protease</keyword>
<gene>
    <name evidence="6" type="ORF">DRV85_01810</name>
</gene>
<organism evidence="6 7">
    <name type="scientific">Rhodosalinus halophilus</name>
    <dbReference type="NCBI Taxonomy" id="2259333"/>
    <lineage>
        <taxon>Bacteria</taxon>
        <taxon>Pseudomonadati</taxon>
        <taxon>Pseudomonadota</taxon>
        <taxon>Alphaproteobacteria</taxon>
        <taxon>Rhodobacterales</taxon>
        <taxon>Paracoccaceae</taxon>
        <taxon>Rhodosalinus</taxon>
    </lineage>
</organism>
<feature type="domain" description="NlpC/P60" evidence="5">
    <location>
        <begin position="4"/>
        <end position="146"/>
    </location>
</feature>
<dbReference type="NCBIfam" id="TIGR02219">
    <property type="entry name" value="phage_NlpC_fam"/>
    <property type="match status" value="1"/>
</dbReference>
<evidence type="ECO:0000313" key="6">
    <source>
        <dbReference type="EMBL" id="RBI87676.1"/>
    </source>
</evidence>
<dbReference type="SUPFAM" id="SSF54001">
    <property type="entry name" value="Cysteine proteinases"/>
    <property type="match status" value="1"/>
</dbReference>
<sequence>MTEETRGARVVAAARGWIGTPYVHQASAKGAGADCLGLIRGVWREVVGAEPAAVPPYTRDWSEPAGEERLWAAARANLREVPLQRAAPGDVLLFRMRAGAVAKHLGIQGRAGAAPTVIHAYSGRGVVESALGPAWARRIVARFRFPESADEGSGGQAPCKALARRLQTPCRRGDADGSA</sequence>
<evidence type="ECO:0000313" key="7">
    <source>
        <dbReference type="Proteomes" id="UP000253370"/>
    </source>
</evidence>
<dbReference type="Proteomes" id="UP000253370">
    <property type="component" value="Unassembled WGS sequence"/>
</dbReference>
<keyword evidence="3" id="KW-0378">Hydrolase</keyword>
<dbReference type="PROSITE" id="PS51935">
    <property type="entry name" value="NLPC_P60"/>
    <property type="match status" value="1"/>
</dbReference>